<evidence type="ECO:0000259" key="4">
    <source>
        <dbReference type="Pfam" id="PF05004"/>
    </source>
</evidence>
<proteinExistence type="inferred from homology"/>
<dbReference type="PANTHER" id="PTHR12354">
    <property type="entry name" value="INTERFERON-RELATED DEVELOPMENTAL REGULATOR"/>
    <property type="match status" value="1"/>
</dbReference>
<dbReference type="InterPro" id="IPR016024">
    <property type="entry name" value="ARM-type_fold"/>
</dbReference>
<dbReference type="Pfam" id="PF05004">
    <property type="entry name" value="IFRD"/>
    <property type="match status" value="2"/>
</dbReference>
<comment type="similarity">
    <text evidence="1">Belongs to the IFRD family.</text>
</comment>
<organism evidence="5 6">
    <name type="scientific">Ambrosia artemisiifolia</name>
    <name type="common">Common ragweed</name>
    <dbReference type="NCBI Taxonomy" id="4212"/>
    <lineage>
        <taxon>Eukaryota</taxon>
        <taxon>Viridiplantae</taxon>
        <taxon>Streptophyta</taxon>
        <taxon>Embryophyta</taxon>
        <taxon>Tracheophyta</taxon>
        <taxon>Spermatophyta</taxon>
        <taxon>Magnoliopsida</taxon>
        <taxon>eudicotyledons</taxon>
        <taxon>Gunneridae</taxon>
        <taxon>Pentapetalae</taxon>
        <taxon>asterids</taxon>
        <taxon>campanulids</taxon>
        <taxon>Asterales</taxon>
        <taxon>Asteraceae</taxon>
        <taxon>Asteroideae</taxon>
        <taxon>Heliantheae alliance</taxon>
        <taxon>Heliantheae</taxon>
        <taxon>Ambrosia</taxon>
    </lineage>
</organism>
<protein>
    <submittedName>
        <fullName evidence="5">Uncharacterized protein</fullName>
    </submittedName>
</protein>
<dbReference type="InterPro" id="IPR006921">
    <property type="entry name" value="Interferon-rel_develop_reg_C"/>
</dbReference>
<accession>A0AAD5BK04</accession>
<feature type="domain" description="Interferon-related developmental regulator N-terminal" evidence="4">
    <location>
        <begin position="111"/>
        <end position="224"/>
    </location>
</feature>
<evidence type="ECO:0000313" key="6">
    <source>
        <dbReference type="Proteomes" id="UP001206925"/>
    </source>
</evidence>
<dbReference type="AlphaFoldDB" id="A0AAD5BK04"/>
<comment type="caution">
    <text evidence="5">The sequence shown here is derived from an EMBL/GenBank/DDBJ whole genome shotgun (WGS) entry which is preliminary data.</text>
</comment>
<keyword evidence="6" id="KW-1185">Reference proteome</keyword>
<dbReference type="Pfam" id="PF04836">
    <property type="entry name" value="IFRD_C"/>
    <property type="match status" value="1"/>
</dbReference>
<evidence type="ECO:0000256" key="2">
    <source>
        <dbReference type="SAM" id="MobiDB-lite"/>
    </source>
</evidence>
<dbReference type="PANTHER" id="PTHR12354:SF19">
    <property type="entry name" value="ARMADILLO-LIKE HELICAL PROTEIN"/>
    <property type="match status" value="1"/>
</dbReference>
<dbReference type="InterPro" id="IPR007701">
    <property type="entry name" value="Interferon-rel_develop_reg_N"/>
</dbReference>
<feature type="domain" description="Interferon-related developmental regulator N-terminal" evidence="4">
    <location>
        <begin position="230"/>
        <end position="300"/>
    </location>
</feature>
<evidence type="ECO:0000256" key="1">
    <source>
        <dbReference type="ARBA" id="ARBA00008828"/>
    </source>
</evidence>
<feature type="compositionally biased region" description="Polar residues" evidence="2">
    <location>
        <begin position="108"/>
        <end position="118"/>
    </location>
</feature>
<feature type="region of interest" description="Disordered" evidence="2">
    <location>
        <begin position="98"/>
        <end position="118"/>
    </location>
</feature>
<evidence type="ECO:0000259" key="3">
    <source>
        <dbReference type="Pfam" id="PF04836"/>
    </source>
</evidence>
<evidence type="ECO:0000313" key="5">
    <source>
        <dbReference type="EMBL" id="KAI7724610.1"/>
    </source>
</evidence>
<sequence>DSVHSSVEQTAENSSQKLKNQKLKNPNFQNLPKLHQITPKTGYGSIIGGVWPEILCRRWWPKILHRRWWPKMVEAVVGDDGGGGGWDLREARKGGKFATDFDSDTDTQECTSTSGQPGSKSLNHFLEQLYEKRGSTRESALSSIIQRASLGCQYQFCEKNFAELLYQCLKSFKRGSTKESCLAVEALGLLAINIGCGENSHELYKESAPVLSEALKTESQSKKLKLESRSAAVFSWSFLLSTMDSWRISYKHWQGAIPFFKNLLEVDHESTLIGAKQALALILELGCLEKFEGDTSATEEINVKNILKDGRVPEISVKVGKQILKVDTLPQQIQLNFLKRLLGSGFVVHMKENELLHDVFKFRPEKQRSGRELYVAERDEAAIKLFVPDVRREESFQRIHKSQNSIFVKARTQIRNKNRDIKGEEQWCSED</sequence>
<reference evidence="5" key="1">
    <citation type="submission" date="2022-06" db="EMBL/GenBank/DDBJ databases">
        <title>Uncovering the hologenomic basis of an extraordinary plant invasion.</title>
        <authorList>
            <person name="Bieker V.C."/>
            <person name="Martin M.D."/>
            <person name="Gilbert T."/>
            <person name="Hodgins K."/>
            <person name="Battlay P."/>
            <person name="Petersen B."/>
            <person name="Wilson J."/>
        </authorList>
    </citation>
    <scope>NUCLEOTIDE SEQUENCE</scope>
    <source>
        <strain evidence="5">AA19_3_7</strain>
        <tissue evidence="5">Leaf</tissue>
    </source>
</reference>
<feature type="region of interest" description="Disordered" evidence="2">
    <location>
        <begin position="1"/>
        <end position="30"/>
    </location>
</feature>
<dbReference type="EMBL" id="JAMZMK010012184">
    <property type="protein sequence ID" value="KAI7724610.1"/>
    <property type="molecule type" value="Genomic_DNA"/>
</dbReference>
<dbReference type="Proteomes" id="UP001206925">
    <property type="component" value="Unassembled WGS sequence"/>
</dbReference>
<name>A0AAD5BK04_AMBAR</name>
<dbReference type="SUPFAM" id="SSF48371">
    <property type="entry name" value="ARM repeat"/>
    <property type="match status" value="1"/>
</dbReference>
<dbReference type="InterPro" id="IPR039777">
    <property type="entry name" value="IFRD"/>
</dbReference>
<feature type="compositionally biased region" description="Polar residues" evidence="2">
    <location>
        <begin position="1"/>
        <end position="15"/>
    </location>
</feature>
<feature type="domain" description="Interferon-related developmental regulator C-terminal" evidence="3">
    <location>
        <begin position="353"/>
        <end position="420"/>
    </location>
</feature>
<gene>
    <name evidence="5" type="ORF">M8C21_015471</name>
</gene>
<feature type="non-terminal residue" evidence="5">
    <location>
        <position position="431"/>
    </location>
</feature>